<reference evidence="1" key="1">
    <citation type="submission" date="2021-01" db="EMBL/GenBank/DDBJ databases">
        <authorList>
            <person name="Corre E."/>
            <person name="Pelletier E."/>
            <person name="Niang G."/>
            <person name="Scheremetjew M."/>
            <person name="Finn R."/>
            <person name="Kale V."/>
            <person name="Holt S."/>
            <person name="Cochrane G."/>
            <person name="Meng A."/>
            <person name="Brown T."/>
            <person name="Cohen L."/>
        </authorList>
    </citation>
    <scope>NUCLEOTIDE SEQUENCE</scope>
</reference>
<organism evidence="1">
    <name type="scientific">Noctiluca scintillans</name>
    <name type="common">Sea sparkle</name>
    <name type="synonym">Red tide dinoflagellate</name>
    <dbReference type="NCBI Taxonomy" id="2966"/>
    <lineage>
        <taxon>Eukaryota</taxon>
        <taxon>Sar</taxon>
        <taxon>Alveolata</taxon>
        <taxon>Dinophyceae</taxon>
        <taxon>Noctilucales</taxon>
        <taxon>Noctilucaceae</taxon>
        <taxon>Noctiluca</taxon>
    </lineage>
</organism>
<sequence length="423" mass="44018">MSPAEDAAVRERLASRIRGYGNCDVPEEGATAVAQRAVGRLSEMIAEDVEGTFNDISENGLSATVKKQMSSVADCAHQEVEAIVGWWRGETKEPPVVAGVEEKLSQLGGATGAAYGMTAKTATGGVQAVWVLPDAADPGVLESLAATVDPATASFAGVAFLVDLAANDVDEELAQKIACQCAKSGTAGWKLAEMVSDRVLHVVASDDVGSVRGVVIKYLMLLDFLQQMNTELTREAVEGVKAKVGAQMLRCANSCDDMESILLRVGLKSEDADLLGFDFGGGSSSAVDTVPAQGNRRLEEAPTPENSTIVVEIQNVINSAVPDATPEASVPIDLLDLETSSKIAPLSEPPALPAAPDVIDDFWAALAPVDPGTSPACAREEVARLSVAPSGNDAAQVLASERVAPLPSGPLDFDAMFANVRSC</sequence>
<protein>
    <submittedName>
        <fullName evidence="1">Uncharacterized protein</fullName>
    </submittedName>
</protein>
<evidence type="ECO:0000313" key="1">
    <source>
        <dbReference type="EMBL" id="CAD8837798.1"/>
    </source>
</evidence>
<proteinExistence type="predicted"/>
<accession>A0A7S1A0G0</accession>
<dbReference type="EMBL" id="HBFQ01017453">
    <property type="protein sequence ID" value="CAD8837798.1"/>
    <property type="molecule type" value="Transcribed_RNA"/>
</dbReference>
<gene>
    <name evidence="1" type="ORF">NSCI0253_LOCUS12146</name>
</gene>
<name>A0A7S1A0G0_NOCSC</name>
<dbReference type="AlphaFoldDB" id="A0A7S1A0G0"/>